<name>A0A4R6XEV7_9GAMM</name>
<dbReference type="RefSeq" id="WP_099020171.1">
    <property type="nucleotide sequence ID" value="NZ_NIHB01000006.1"/>
</dbReference>
<sequence>MSIIKWFNKPKWQSPNEKVRMTAIQTSQDPELTGQLLTIVFEDVSEKVQLAALNKISNPTDINHIVNTHQSKKIKSVAKRKLVACINADKDDQYQDLFQHINDKEVIQAIAQDAKNTSIKIKAIAQITQQGFLGDLLLKERDPAVQSAILQHISQPSTLQRLMEKTKKNKALRKQLEQRLGTSNDKQLEQKAIELCQKLDSVVHGKNSKDIDLAAINQQWTNLESTVPENLKLRFAGAYEAARMILDPDHRTEFLQKQKKQRTIIQLNEIESSIEHNQLNSLMKIQQAIESLNELDVSSIDPKDQAKHQRINQALLALREQIQQDQKIPDHVFKVVDDINDALSKPTATPQQLRQFKSQWQKATKNTKNSEAFSHLNEQFNNLCTKLAEKIDQSAMKRDQAADKAVALIDQAIQLIEDGQLAQAKVVSNEIASLKKLAGFSHPVIKQNKYHLDQVWSRLKELRNWQKWSNDKARQEIINSVAAMHGQGLHPDAVLKKLKDSNAQWYALEDMEKLEGDKYPSRNQALWQEFRNVSKAVFEPTQPFFEKRSEVQNDRLETINQLINEMDSCDLDNTAERDLARITRDGFKELKALDQLPPKQRGKMAKRLRKSINRIDQKLNEFYQIAESKKMKLIEQAQALQELDDINEAIESAKNLQHQWKSAGIVKQYTERKLWKKFRKANDALFNQRNQVKEEFNSAQQEQKELVKNFITKQQKNLKSNKDIESLAAFKADTLKAWDTLEKPGQFMQAELNQLIQQIDEKIHKIKNKAVTDELKLKEKIDQIYSQFEQGEIDQTSLNDKLAGTKNDNLLAWFNQRATAESNADSLNQHLIAAEFLTGLSTPDQFMEQRMAYQVQILSERMSGEKGVQDNEHAKHLLDSWLLLPKSDASFIKDNKKRINQVIKGLKSLAFG</sequence>
<evidence type="ECO:0000313" key="2">
    <source>
        <dbReference type="EMBL" id="TDR16280.1"/>
    </source>
</evidence>
<dbReference type="Proteomes" id="UP000295724">
    <property type="component" value="Unassembled WGS sequence"/>
</dbReference>
<gene>
    <name evidence="2" type="ORF">C8D91_2807</name>
</gene>
<evidence type="ECO:0000313" key="3">
    <source>
        <dbReference type="Proteomes" id="UP000295724"/>
    </source>
</evidence>
<proteinExistence type="predicted"/>
<keyword evidence="3" id="KW-1185">Reference proteome</keyword>
<accession>A0A4R6XEV7</accession>
<reference evidence="2 3" key="1">
    <citation type="submission" date="2019-03" db="EMBL/GenBank/DDBJ databases">
        <title>Genomic Encyclopedia of Type Strains, Phase IV (KMG-IV): sequencing the most valuable type-strain genomes for metagenomic binning, comparative biology and taxonomic classification.</title>
        <authorList>
            <person name="Goeker M."/>
        </authorList>
    </citation>
    <scope>NUCLEOTIDE SEQUENCE [LARGE SCALE GENOMIC DNA]</scope>
    <source>
        <strain evidence="2 3">DSM 25488</strain>
    </source>
</reference>
<dbReference type="AlphaFoldDB" id="A0A4R6XEV7"/>
<keyword evidence="1" id="KW-0175">Coiled coil</keyword>
<feature type="coiled-coil region" evidence="1">
    <location>
        <begin position="682"/>
        <end position="709"/>
    </location>
</feature>
<comment type="caution">
    <text evidence="2">The sequence shown here is derived from an EMBL/GenBank/DDBJ whole genome shotgun (WGS) entry which is preliminary data.</text>
</comment>
<dbReference type="EMBL" id="SNZB01000008">
    <property type="protein sequence ID" value="TDR16280.1"/>
    <property type="molecule type" value="Genomic_DNA"/>
</dbReference>
<feature type="coiled-coil region" evidence="1">
    <location>
        <begin position="623"/>
        <end position="656"/>
    </location>
</feature>
<dbReference type="OrthoDB" id="5523335at2"/>
<protein>
    <submittedName>
        <fullName evidence="2">Uncharacterized protein DUF349</fullName>
    </submittedName>
</protein>
<organism evidence="2 3">
    <name type="scientific">Marinicella litoralis</name>
    <dbReference type="NCBI Taxonomy" id="644220"/>
    <lineage>
        <taxon>Bacteria</taxon>
        <taxon>Pseudomonadati</taxon>
        <taxon>Pseudomonadota</taxon>
        <taxon>Gammaproteobacteria</taxon>
        <taxon>Lysobacterales</taxon>
        <taxon>Marinicellaceae</taxon>
        <taxon>Marinicella</taxon>
    </lineage>
</organism>
<evidence type="ECO:0000256" key="1">
    <source>
        <dbReference type="SAM" id="Coils"/>
    </source>
</evidence>